<feature type="transmembrane region" description="Helical" evidence="1">
    <location>
        <begin position="198"/>
        <end position="221"/>
    </location>
</feature>
<protein>
    <recommendedName>
        <fullName evidence="4">DUF3153 domain-containing protein</fullName>
    </recommendedName>
</protein>
<dbReference type="HOGENOM" id="CLU_1145605_0_0_0"/>
<keyword evidence="1" id="KW-1133">Transmembrane helix</keyword>
<accession>B0VJ18</accession>
<gene>
    <name evidence="2" type="ordered locus">CLOAM1365</name>
</gene>
<dbReference type="AlphaFoldDB" id="B0VJ18"/>
<dbReference type="STRING" id="459349.CLOAM1365"/>
<organism evidence="2 3">
    <name type="scientific">Cloacimonas acidaminovorans (strain Evry)</name>
    <dbReference type="NCBI Taxonomy" id="459349"/>
    <lineage>
        <taxon>Bacteria</taxon>
        <taxon>Pseudomonadati</taxon>
        <taxon>Candidatus Cloacimonadota</taxon>
        <taxon>Candidatus Cloacimonadia</taxon>
        <taxon>Candidatus Cloacimonadales</taxon>
        <taxon>Candidatus Cloacimonadaceae</taxon>
        <taxon>Candidatus Cloacimonas</taxon>
    </lineage>
</organism>
<keyword evidence="1" id="KW-0472">Membrane</keyword>
<dbReference type="RefSeq" id="WP_015425077.1">
    <property type="nucleotide sequence ID" value="NC_020449.1"/>
</dbReference>
<keyword evidence="3" id="KW-1185">Reference proteome</keyword>
<evidence type="ECO:0000256" key="1">
    <source>
        <dbReference type="SAM" id="Phobius"/>
    </source>
</evidence>
<keyword evidence="1" id="KW-0812">Transmembrane</keyword>
<sequence length="242" mass="28346">MKRLVILLLALLLLAGCVQYDEELWINRNGSGHATIRVVHRSPYENPEEIMRKAALPGINLQSYDIHRKGPDVIYTINFKFKSIEAFNNVNDQLGAADFWGKITLNKEPGRRITFKRRIALGSQEQGEEEEGIEDILGMLQPENPVWTYKVHLPWKIISTNALPENVDRENGTVTWSFDTRKMWHKQELMTVELRKDFPWFLTVIGAVIVVLLIFLIHWMFRFPKKSHWRERIKHSENVEKS</sequence>
<name>B0VJ18_CLOAI</name>
<evidence type="ECO:0000313" key="3">
    <source>
        <dbReference type="Proteomes" id="UP000002019"/>
    </source>
</evidence>
<reference evidence="2 3" key="1">
    <citation type="journal article" date="2008" name="J. Bacteriol.">
        <title>'Candidatus Cloacamonas acidaminovorans': genome sequence reconstruction provides a first glimpse of a new bacterial division.</title>
        <authorList>
            <person name="Pelletier E."/>
            <person name="Kreimeyer A."/>
            <person name="Bocs S."/>
            <person name="Rouy Z."/>
            <person name="Gyapay G."/>
            <person name="Chouari R."/>
            <person name="Riviere D."/>
            <person name="Ganesan A."/>
            <person name="Daegelen P."/>
            <person name="Sghir A."/>
            <person name="Cohen G.N."/>
            <person name="Medigue C."/>
            <person name="Weissenbach J."/>
            <person name="Le Paslier D."/>
        </authorList>
    </citation>
    <scope>NUCLEOTIDE SEQUENCE [LARGE SCALE GENOMIC DNA]</scope>
    <source>
        <strain evidence="3">Evry</strain>
    </source>
</reference>
<evidence type="ECO:0008006" key="4">
    <source>
        <dbReference type="Google" id="ProtNLM"/>
    </source>
</evidence>
<dbReference type="EMBL" id="CU466930">
    <property type="protein sequence ID" value="CAO81219.1"/>
    <property type="molecule type" value="Genomic_DNA"/>
</dbReference>
<evidence type="ECO:0000313" key="2">
    <source>
        <dbReference type="EMBL" id="CAO81219.1"/>
    </source>
</evidence>
<proteinExistence type="predicted"/>
<dbReference type="Proteomes" id="UP000002019">
    <property type="component" value="Chromosome"/>
</dbReference>
<dbReference type="KEGG" id="caci:CLOAM1365"/>
<dbReference type="PROSITE" id="PS51257">
    <property type="entry name" value="PROKAR_LIPOPROTEIN"/>
    <property type="match status" value="1"/>
</dbReference>
<dbReference type="OrthoDB" id="9837506at2"/>